<keyword evidence="4 9" id="KW-0812">Transmembrane</keyword>
<proteinExistence type="inferred from homology"/>
<evidence type="ECO:0000256" key="4">
    <source>
        <dbReference type="ARBA" id="ARBA00022692"/>
    </source>
</evidence>
<evidence type="ECO:0000256" key="6">
    <source>
        <dbReference type="ARBA" id="ARBA00022989"/>
    </source>
</evidence>
<feature type="transmembrane region" description="Helical" evidence="9">
    <location>
        <begin position="89"/>
        <end position="114"/>
    </location>
</feature>
<keyword evidence="5" id="KW-0256">Endoplasmic reticulum</keyword>
<organism evidence="10">
    <name type="scientific">Spongospora subterranea</name>
    <dbReference type="NCBI Taxonomy" id="70186"/>
    <lineage>
        <taxon>Eukaryota</taxon>
        <taxon>Sar</taxon>
        <taxon>Rhizaria</taxon>
        <taxon>Endomyxa</taxon>
        <taxon>Phytomyxea</taxon>
        <taxon>Plasmodiophorida</taxon>
        <taxon>Plasmodiophoridae</taxon>
        <taxon>Spongospora</taxon>
    </lineage>
</organism>
<feature type="non-terminal residue" evidence="10">
    <location>
        <position position="1"/>
    </location>
</feature>
<evidence type="ECO:0000256" key="2">
    <source>
        <dbReference type="ARBA" id="ARBA00007715"/>
    </source>
</evidence>
<keyword evidence="7 9" id="KW-0472">Membrane</keyword>
<evidence type="ECO:0000256" key="3">
    <source>
        <dbReference type="ARBA" id="ARBA00020820"/>
    </source>
</evidence>
<feature type="transmembrane region" description="Helical" evidence="9">
    <location>
        <begin position="134"/>
        <end position="154"/>
    </location>
</feature>
<accession>A0A0H5R6X4</accession>
<evidence type="ECO:0000256" key="1">
    <source>
        <dbReference type="ARBA" id="ARBA00004477"/>
    </source>
</evidence>
<dbReference type="EMBL" id="HACM01009421">
    <property type="protein sequence ID" value="CRZ09863.1"/>
    <property type="molecule type" value="Transcribed_RNA"/>
</dbReference>
<sequence>QLQPIQDIPRYRRSSMDASKQIRRCRPLDLSPLPGSVQPPAGFIQANQLASMNAARRNDTSPTQEESLILQSAMNIAQAPMKNVAMTAFMFYMFGAGVQIFSIIMLGMAFWSPLKGLMDLQRSFAKFDGAKVSLLKAKLLYILTNLAAFGVALWQCNRMGLLPKPALYSLDELPYMYPYMSRGTNGLFS</sequence>
<evidence type="ECO:0000256" key="7">
    <source>
        <dbReference type="ARBA" id="ARBA00023136"/>
    </source>
</evidence>
<evidence type="ECO:0000256" key="8">
    <source>
        <dbReference type="SAM" id="MobiDB-lite"/>
    </source>
</evidence>
<comment type="similarity">
    <text evidence="2">Belongs to the EMC4 family.</text>
</comment>
<evidence type="ECO:0000313" key="10">
    <source>
        <dbReference type="EMBL" id="CRZ09863.1"/>
    </source>
</evidence>
<evidence type="ECO:0000256" key="9">
    <source>
        <dbReference type="SAM" id="Phobius"/>
    </source>
</evidence>
<protein>
    <recommendedName>
        <fullName evidence="3">ER membrane protein complex subunit 4</fullName>
    </recommendedName>
</protein>
<name>A0A0H5R6X4_9EUKA</name>
<dbReference type="PANTHER" id="PTHR19315">
    <property type="entry name" value="ER MEMBRANE PROTEIN COMPLEX SUBUNIT 4"/>
    <property type="match status" value="1"/>
</dbReference>
<feature type="region of interest" description="Disordered" evidence="8">
    <location>
        <begin position="1"/>
        <end position="21"/>
    </location>
</feature>
<keyword evidence="6 9" id="KW-1133">Transmembrane helix</keyword>
<dbReference type="Pfam" id="PF06417">
    <property type="entry name" value="EMC4"/>
    <property type="match status" value="1"/>
</dbReference>
<comment type="subcellular location">
    <subcellularLocation>
        <location evidence="1">Endoplasmic reticulum membrane</location>
        <topology evidence="1">Multi-pass membrane protein</topology>
    </subcellularLocation>
</comment>
<dbReference type="GO" id="GO:0005789">
    <property type="term" value="C:endoplasmic reticulum membrane"/>
    <property type="evidence" value="ECO:0007669"/>
    <property type="project" value="UniProtKB-SubCell"/>
</dbReference>
<reference evidence="10" key="1">
    <citation type="submission" date="2015-04" db="EMBL/GenBank/DDBJ databases">
        <title>The genome sequence of the plant pathogenic Rhizarian Plasmodiophora brassicae reveals insights in its biotrophic life cycle and the origin of chitin synthesis.</title>
        <authorList>
            <person name="Schwelm A."/>
            <person name="Fogelqvist J."/>
            <person name="Knaust A."/>
            <person name="Julke S."/>
            <person name="Lilja T."/>
            <person name="Dhandapani V."/>
            <person name="Bonilla-Rosso G."/>
            <person name="Karlsson M."/>
            <person name="Shevchenko A."/>
            <person name="Choi S.R."/>
            <person name="Kim H.G."/>
            <person name="Park J.Y."/>
            <person name="Lim Y.P."/>
            <person name="Ludwig-Muller J."/>
            <person name="Dixelius C."/>
        </authorList>
    </citation>
    <scope>NUCLEOTIDE SEQUENCE</scope>
    <source>
        <tissue evidence="10">Potato root galls</tissue>
    </source>
</reference>
<dbReference type="AlphaFoldDB" id="A0A0H5R6X4"/>
<dbReference type="InterPro" id="IPR009445">
    <property type="entry name" value="TMEM85/Emc4"/>
</dbReference>
<evidence type="ECO:0000256" key="5">
    <source>
        <dbReference type="ARBA" id="ARBA00022824"/>
    </source>
</evidence>